<gene>
    <name evidence="5" type="ORF">BHC47_05965</name>
</gene>
<comment type="caution">
    <text evidence="5">The sequence shown here is derived from an EMBL/GenBank/DDBJ whole genome shotgun (WGS) entry which is preliminary data.</text>
</comment>
<organism evidence="5 6">
    <name type="scientific">Snodgrassella alvi</name>
    <dbReference type="NCBI Taxonomy" id="1196083"/>
    <lineage>
        <taxon>Bacteria</taxon>
        <taxon>Pseudomonadati</taxon>
        <taxon>Pseudomonadota</taxon>
        <taxon>Betaproteobacteria</taxon>
        <taxon>Neisseriales</taxon>
        <taxon>Neisseriaceae</taxon>
        <taxon>Snodgrassella</taxon>
    </lineage>
</organism>
<dbReference type="GO" id="GO:0005694">
    <property type="term" value="C:chromosome"/>
    <property type="evidence" value="ECO:0007669"/>
    <property type="project" value="TreeGrafter"/>
</dbReference>
<dbReference type="InterPro" id="IPR036086">
    <property type="entry name" value="ParB/Sulfiredoxin_sf"/>
</dbReference>
<dbReference type="InterPro" id="IPR029063">
    <property type="entry name" value="SAM-dependent_MTases_sf"/>
</dbReference>
<protein>
    <recommendedName>
        <fullName evidence="3">Methyltransferase</fullName>
        <ecNumber evidence="3">2.1.1.-</ecNumber>
    </recommendedName>
</protein>
<dbReference type="InterPro" id="IPR001091">
    <property type="entry name" value="RM_Methyltransferase"/>
</dbReference>
<dbReference type="Pfam" id="PF02195">
    <property type="entry name" value="ParB_N"/>
    <property type="match status" value="1"/>
</dbReference>
<evidence type="ECO:0000256" key="3">
    <source>
        <dbReference type="RuleBase" id="RU362026"/>
    </source>
</evidence>
<dbReference type="CDD" id="cd16403">
    <property type="entry name" value="ParB_N_like_MT"/>
    <property type="match status" value="1"/>
</dbReference>
<dbReference type="GO" id="GO:0008170">
    <property type="term" value="F:N-methyltransferase activity"/>
    <property type="evidence" value="ECO:0007669"/>
    <property type="project" value="InterPro"/>
</dbReference>
<dbReference type="SMART" id="SM00470">
    <property type="entry name" value="ParB"/>
    <property type="match status" value="1"/>
</dbReference>
<reference evidence="5 6" key="1">
    <citation type="journal article" date="2017" name="MBio">
        <title>Type VI secretion-mediated competition in the bee gut microbiome.</title>
        <authorList>
            <person name="Steele M.I."/>
            <person name="Kwong W.K."/>
            <person name="Powell J.E."/>
            <person name="Whiteley M."/>
            <person name="Moran N.A."/>
        </authorList>
    </citation>
    <scope>NUCLEOTIDE SEQUENCE [LARGE SCALE GENOMIC DNA]</scope>
    <source>
        <strain evidence="5 6">PEB0171</strain>
    </source>
</reference>
<dbReference type="InterPro" id="IPR002941">
    <property type="entry name" value="DNA_methylase_N4/N6"/>
</dbReference>
<evidence type="ECO:0000256" key="1">
    <source>
        <dbReference type="ARBA" id="ARBA00022603"/>
    </source>
</evidence>
<evidence type="ECO:0000313" key="6">
    <source>
        <dbReference type="Proteomes" id="UP000231094"/>
    </source>
</evidence>
<keyword evidence="2" id="KW-0808">Transferase</keyword>
<dbReference type="PRINTS" id="PR00508">
    <property type="entry name" value="S21N4MTFRASE"/>
</dbReference>
<dbReference type="InterPro" id="IPR003115">
    <property type="entry name" value="ParB_N"/>
</dbReference>
<dbReference type="Proteomes" id="UP000231094">
    <property type="component" value="Unassembled WGS sequence"/>
</dbReference>
<dbReference type="Pfam" id="PF01555">
    <property type="entry name" value="N6_N4_Mtase"/>
    <property type="match status" value="2"/>
</dbReference>
<dbReference type="Gene3D" id="3.90.1530.10">
    <property type="entry name" value="Conserved hypothetical protein from pyrococcus furiosus pfu- 392566-001, ParB domain"/>
    <property type="match status" value="1"/>
</dbReference>
<evidence type="ECO:0000256" key="2">
    <source>
        <dbReference type="ARBA" id="ARBA00022679"/>
    </source>
</evidence>
<dbReference type="EC" id="2.1.1.-" evidence="3"/>
<dbReference type="InterPro" id="IPR050336">
    <property type="entry name" value="Chromosome_partition/occlusion"/>
</dbReference>
<dbReference type="PANTHER" id="PTHR33375">
    <property type="entry name" value="CHROMOSOME-PARTITIONING PROTEIN PARB-RELATED"/>
    <property type="match status" value="1"/>
</dbReference>
<proteinExistence type="inferred from homology"/>
<accession>A0A2N9Y3J7</accession>
<dbReference type="SUPFAM" id="SSF110849">
    <property type="entry name" value="ParB/Sulfiredoxin"/>
    <property type="match status" value="1"/>
</dbReference>
<evidence type="ECO:0000313" key="5">
    <source>
        <dbReference type="EMBL" id="PIT62034.1"/>
    </source>
</evidence>
<dbReference type="SUPFAM" id="SSF53335">
    <property type="entry name" value="S-adenosyl-L-methionine-dependent methyltransferases"/>
    <property type="match status" value="2"/>
</dbReference>
<dbReference type="GO" id="GO:0032259">
    <property type="term" value="P:methylation"/>
    <property type="evidence" value="ECO:0007669"/>
    <property type="project" value="UniProtKB-KW"/>
</dbReference>
<dbReference type="Gene3D" id="3.40.50.150">
    <property type="entry name" value="Vaccinia Virus protein VP39"/>
    <property type="match status" value="2"/>
</dbReference>
<evidence type="ECO:0000259" key="4">
    <source>
        <dbReference type="SMART" id="SM00470"/>
    </source>
</evidence>
<dbReference type="GO" id="GO:0007059">
    <property type="term" value="P:chromosome segregation"/>
    <property type="evidence" value="ECO:0007669"/>
    <property type="project" value="TreeGrafter"/>
</dbReference>
<dbReference type="PANTHER" id="PTHR33375:SF1">
    <property type="entry name" value="CHROMOSOME-PARTITIONING PROTEIN PARB-RELATED"/>
    <property type="match status" value="1"/>
</dbReference>
<keyword evidence="1" id="KW-0489">Methyltransferase</keyword>
<dbReference type="GO" id="GO:0045881">
    <property type="term" value="P:positive regulation of sporulation resulting in formation of a cellular spore"/>
    <property type="evidence" value="ECO:0007669"/>
    <property type="project" value="TreeGrafter"/>
</dbReference>
<dbReference type="EMBL" id="MEIV01000053">
    <property type="protein sequence ID" value="PIT62034.1"/>
    <property type="molecule type" value="Genomic_DNA"/>
</dbReference>
<feature type="domain" description="ParB-like N-terminal" evidence="4">
    <location>
        <begin position="10"/>
        <end position="95"/>
    </location>
</feature>
<name>A0A2N9Y3J7_9NEIS</name>
<dbReference type="AlphaFoldDB" id="A0A2N9Y3J7"/>
<dbReference type="GO" id="GO:0003677">
    <property type="term" value="F:DNA binding"/>
    <property type="evidence" value="ECO:0007669"/>
    <property type="project" value="InterPro"/>
</dbReference>
<sequence>MTSSKNLVVVYQDVKRINAYVNNSRTHTPEQINQVANSIKEFGFTNPILIDEQYNVIAGHARLEAAISLSMNEVPCIILHGLTELQKRAYLIADNQLALNAGWDLDILRAEIEALELNEFDIDLLGFDEEFIKQFNEDIQEKLNEVGEKTSMSDKFLIPPFSVFNAREGWWQERKKKWLDYGIESEVGRSDNLTFSSSAKPPQVYEIKRSYEIKIGRNVTWDEFLLKHPELNTLNGTSVFDPVLCEIAYRWFSPKGGVILDPFAGGSVRGIVAALLNRQYIGCDLRQEQVTANQEQWKELNQDSEYPPVWVCGDSKDITEHAQGIEADLVFTCPPYADLEVYSDDPRDLSTMKYQDFIGVYKEIISKSTSLLKENRFACIVVGEVRDKKGNYYNFVGDTIRAFIDAGLKYYNEAILVTQVGSLAVRAGKPFEKSRKLGKTHQNVLIFVKGDAKIATTACGEVDITMMIDE</sequence>
<comment type="similarity">
    <text evidence="3">Belongs to the N(4)/N(6)-methyltransferase family.</text>
</comment>
<dbReference type="RefSeq" id="WP_100117046.1">
    <property type="nucleotide sequence ID" value="NZ_MEIV01000053.1"/>
</dbReference>